<dbReference type="AlphaFoldDB" id="A0A4Z0JCF7"/>
<organism evidence="2 3">
    <name type="scientific">Levilactobacillus suantsaiihabitans</name>
    <dbReference type="NCBI Taxonomy" id="2487722"/>
    <lineage>
        <taxon>Bacteria</taxon>
        <taxon>Bacillati</taxon>
        <taxon>Bacillota</taxon>
        <taxon>Bacilli</taxon>
        <taxon>Lactobacillales</taxon>
        <taxon>Lactobacillaceae</taxon>
        <taxon>Levilactobacillus</taxon>
    </lineage>
</organism>
<accession>A0A4Z0JCF7</accession>
<dbReference type="InterPro" id="IPR008972">
    <property type="entry name" value="Cupredoxin"/>
</dbReference>
<dbReference type="SUPFAM" id="SSF49503">
    <property type="entry name" value="Cupredoxins"/>
    <property type="match status" value="1"/>
</dbReference>
<feature type="domain" description="EfeO-type cupredoxin-like" evidence="1">
    <location>
        <begin position="5"/>
        <end position="88"/>
    </location>
</feature>
<sequence>MTIKQSANITVDGGYQPAKIVLKAGVPADLTFTRVSDAGCLDQVHSAALKFSRDLPLNQPQTVTVDTSTPGEFPFSCGMDMFFGKVVVQP</sequence>
<name>A0A4Z0JCF7_9LACO</name>
<dbReference type="Gene3D" id="2.60.40.420">
    <property type="entry name" value="Cupredoxins - blue copper proteins"/>
    <property type="match status" value="1"/>
</dbReference>
<dbReference type="InterPro" id="IPR028096">
    <property type="entry name" value="EfeO_Cupredoxin"/>
</dbReference>
<dbReference type="EMBL" id="RKLX01000001">
    <property type="protein sequence ID" value="TGD20426.1"/>
    <property type="molecule type" value="Genomic_DNA"/>
</dbReference>
<evidence type="ECO:0000259" key="1">
    <source>
        <dbReference type="Pfam" id="PF13473"/>
    </source>
</evidence>
<dbReference type="Proteomes" id="UP000297348">
    <property type="component" value="Unassembled WGS sequence"/>
</dbReference>
<evidence type="ECO:0000313" key="3">
    <source>
        <dbReference type="Proteomes" id="UP000297348"/>
    </source>
</evidence>
<comment type="caution">
    <text evidence="2">The sequence shown here is derived from an EMBL/GenBank/DDBJ whole genome shotgun (WGS) entry which is preliminary data.</text>
</comment>
<gene>
    <name evidence="2" type="ORF">EGT51_01355</name>
</gene>
<keyword evidence="3" id="KW-1185">Reference proteome</keyword>
<dbReference type="Pfam" id="PF13473">
    <property type="entry name" value="Cupredoxin_1"/>
    <property type="match status" value="1"/>
</dbReference>
<dbReference type="OrthoDB" id="9800141at2"/>
<dbReference type="RefSeq" id="WP_135366995.1">
    <property type="nucleotide sequence ID" value="NZ_RKLX01000001.1"/>
</dbReference>
<reference evidence="2 3" key="1">
    <citation type="submission" date="2018-10" db="EMBL/GenBank/DDBJ databases">
        <title>Lactobacillus sp. R7 and Lactobacillus sp. R19 isolated from fermented mustard green product of Taiwan.</title>
        <authorList>
            <person name="Lin S.-T."/>
        </authorList>
    </citation>
    <scope>NUCLEOTIDE SEQUENCE [LARGE SCALE GENOMIC DNA]</scope>
    <source>
        <strain evidence="2 3">BCRC 81129</strain>
    </source>
</reference>
<evidence type="ECO:0000313" key="2">
    <source>
        <dbReference type="EMBL" id="TGD20426.1"/>
    </source>
</evidence>
<protein>
    <submittedName>
        <fullName evidence="2">Cupredoxin domain-containing protein</fullName>
    </submittedName>
</protein>
<proteinExistence type="predicted"/>